<dbReference type="Pfam" id="PF00067">
    <property type="entry name" value="p450"/>
    <property type="match status" value="1"/>
</dbReference>
<evidence type="ECO:0000313" key="3">
    <source>
        <dbReference type="EMBL" id="RAN32734.1"/>
    </source>
</evidence>
<dbReference type="InterPro" id="IPR002397">
    <property type="entry name" value="Cyt_P450_B"/>
</dbReference>
<dbReference type="GO" id="GO:0016705">
    <property type="term" value="F:oxidoreductase activity, acting on paired donors, with incorporation or reduction of molecular oxygen"/>
    <property type="evidence" value="ECO:0007669"/>
    <property type="project" value="InterPro"/>
</dbReference>
<keyword evidence="2" id="KW-0408">Iron</keyword>
<dbReference type="AlphaFoldDB" id="A0A062U1B1"/>
<dbReference type="STRING" id="1280941.HY2_13800"/>
<dbReference type="PRINTS" id="PR00359">
    <property type="entry name" value="BP450"/>
</dbReference>
<keyword evidence="2" id="KW-0349">Heme</keyword>
<dbReference type="CDD" id="cd11033">
    <property type="entry name" value="CYP142-like"/>
    <property type="match status" value="1"/>
</dbReference>
<dbReference type="RefSeq" id="WP_034827073.1">
    <property type="nucleotide sequence ID" value="NZ_AWFA01000026.1"/>
</dbReference>
<accession>A0A328JXU8</accession>
<comment type="similarity">
    <text evidence="1 2">Belongs to the cytochrome P450 family.</text>
</comment>
<dbReference type="OrthoDB" id="9801155at2"/>
<dbReference type="EMBL" id="AWFB01000028">
    <property type="protein sequence ID" value="RAN32734.1"/>
    <property type="molecule type" value="Genomic_DNA"/>
</dbReference>
<reference evidence="3 4" key="1">
    <citation type="submission" date="2013-04" db="EMBL/GenBank/DDBJ databases">
        <title>Hyphomonas sp. T24B3 Genome Sequencing.</title>
        <authorList>
            <person name="Lai Q."/>
            <person name="Shao Z."/>
        </authorList>
    </citation>
    <scope>NUCLEOTIDE SEQUENCE [LARGE SCALE GENOMIC DNA]</scope>
    <source>
        <strain evidence="3 4">T24B3</strain>
    </source>
</reference>
<keyword evidence="2" id="KW-0479">Metal-binding</keyword>
<dbReference type="PANTHER" id="PTHR46696">
    <property type="entry name" value="P450, PUTATIVE (EUROFUNG)-RELATED"/>
    <property type="match status" value="1"/>
</dbReference>
<dbReference type="GO" id="GO:0005506">
    <property type="term" value="F:iron ion binding"/>
    <property type="evidence" value="ECO:0007669"/>
    <property type="project" value="InterPro"/>
</dbReference>
<protein>
    <submittedName>
        <fullName evidence="3">Uncharacterized protein</fullName>
    </submittedName>
</protein>
<dbReference type="Proteomes" id="UP000249123">
    <property type="component" value="Unassembled WGS sequence"/>
</dbReference>
<accession>A0A062U1B1</accession>
<organism evidence="3 4">
    <name type="scientific">Hyphomonas pacifica</name>
    <dbReference type="NCBI Taxonomy" id="1280941"/>
    <lineage>
        <taxon>Bacteria</taxon>
        <taxon>Pseudomonadati</taxon>
        <taxon>Pseudomonadota</taxon>
        <taxon>Alphaproteobacteria</taxon>
        <taxon>Hyphomonadales</taxon>
        <taxon>Hyphomonadaceae</taxon>
        <taxon>Hyphomonas</taxon>
    </lineage>
</organism>
<comment type="caution">
    <text evidence="3">The sequence shown here is derived from an EMBL/GenBank/DDBJ whole genome shotgun (WGS) entry which is preliminary data.</text>
</comment>
<dbReference type="PANTHER" id="PTHR46696:SF1">
    <property type="entry name" value="CYTOCHROME P450 YJIB-RELATED"/>
    <property type="match status" value="1"/>
</dbReference>
<dbReference type="GO" id="GO:0020037">
    <property type="term" value="F:heme binding"/>
    <property type="evidence" value="ECO:0007669"/>
    <property type="project" value="InterPro"/>
</dbReference>
<name>A0A062U1B1_9PROT</name>
<evidence type="ECO:0000256" key="1">
    <source>
        <dbReference type="ARBA" id="ARBA00010617"/>
    </source>
</evidence>
<keyword evidence="2" id="KW-0503">Monooxygenase</keyword>
<proteinExistence type="inferred from homology"/>
<dbReference type="SUPFAM" id="SSF48264">
    <property type="entry name" value="Cytochrome P450"/>
    <property type="match status" value="1"/>
</dbReference>
<keyword evidence="4" id="KW-1185">Reference proteome</keyword>
<evidence type="ECO:0000313" key="4">
    <source>
        <dbReference type="Proteomes" id="UP000249123"/>
    </source>
</evidence>
<dbReference type="eggNOG" id="COG2124">
    <property type="taxonomic scope" value="Bacteria"/>
</dbReference>
<dbReference type="InterPro" id="IPR017972">
    <property type="entry name" value="Cyt_P450_CS"/>
</dbReference>
<dbReference type="PROSITE" id="PS00086">
    <property type="entry name" value="CYTOCHROME_P450"/>
    <property type="match status" value="1"/>
</dbReference>
<dbReference type="Gene3D" id="1.10.630.10">
    <property type="entry name" value="Cytochrome P450"/>
    <property type="match status" value="1"/>
</dbReference>
<dbReference type="InterPro" id="IPR036396">
    <property type="entry name" value="Cyt_P450_sf"/>
</dbReference>
<dbReference type="InterPro" id="IPR001128">
    <property type="entry name" value="Cyt_P450"/>
</dbReference>
<evidence type="ECO:0000256" key="2">
    <source>
        <dbReference type="RuleBase" id="RU000461"/>
    </source>
</evidence>
<sequence>MADTLHQAESGVADPWSLPLEDFDVSRAEIYQNNMQGEYFRRLRQEAPVHFCPESSVGAYWSVTKYHDIIAVDSNHKLFSSEPSIVIGDPSDEFQPPMFIAKDPPIHDIQRKAAQPAVAPSQLSELEDLIRQRVCNILDSLPVGEEFNWVEKVSIELTTQMLATLFDYPFEDRHKLPFWSDVATTSDAVGVAGADMEWRMKHLNECLASFTELWHQRASEPRKFDFISLLAHSEDTKDMVKNPIELLGNLMLLIVGGNDTTRNSISGGVYFLNKFPEEYDKLRAAPSLIPNMVSEIIRYQTPLAHMRRVATEDTELGGQRIHKGDKVVMWYVSGNRDEEVIDRADEFLIDRPNARRHLSFGFGIHRCMGNRVAEMQLRILWEEIINRFERVEVTKEPRRVLSNFVLGYEELPVILHAKA</sequence>
<keyword evidence="2" id="KW-0560">Oxidoreductase</keyword>
<dbReference type="GO" id="GO:0004497">
    <property type="term" value="F:monooxygenase activity"/>
    <property type="evidence" value="ECO:0007669"/>
    <property type="project" value="UniProtKB-KW"/>
</dbReference>
<gene>
    <name evidence="3" type="ORF">HY3_14285</name>
</gene>